<dbReference type="SUPFAM" id="SSF52413">
    <property type="entry name" value="UDP-glucose/GDP-mannose dehydrogenase C-terminal domain"/>
    <property type="match status" value="1"/>
</dbReference>
<dbReference type="EMBL" id="JBHSMH010000021">
    <property type="protein sequence ID" value="MFC5468848.1"/>
    <property type="molecule type" value="Genomic_DNA"/>
</dbReference>
<organism evidence="5 6">
    <name type="scientific">Cohnella suwonensis</name>
    <dbReference type="NCBI Taxonomy" id="696072"/>
    <lineage>
        <taxon>Bacteria</taxon>
        <taxon>Bacillati</taxon>
        <taxon>Bacillota</taxon>
        <taxon>Bacilli</taxon>
        <taxon>Bacillales</taxon>
        <taxon>Paenibacillaceae</taxon>
        <taxon>Cohnella</taxon>
    </lineage>
</organism>
<comment type="similarity">
    <text evidence="3">Belongs to the UDP-glucose/GDP-mannose dehydrogenase family.</text>
</comment>
<name>A0ABW0LW60_9BACL</name>
<dbReference type="RefSeq" id="WP_209750257.1">
    <property type="nucleotide sequence ID" value="NZ_JBHSMH010000021.1"/>
</dbReference>
<accession>A0ABW0LW60</accession>
<evidence type="ECO:0000256" key="3">
    <source>
        <dbReference type="PIRNR" id="PIRNR000124"/>
    </source>
</evidence>
<evidence type="ECO:0000259" key="4">
    <source>
        <dbReference type="SMART" id="SM00984"/>
    </source>
</evidence>
<dbReference type="InterPro" id="IPR001732">
    <property type="entry name" value="UDP-Glc/GDP-Man_DH_N"/>
</dbReference>
<gene>
    <name evidence="5" type="ORF">ACFPPD_08940</name>
</gene>
<dbReference type="PIRSF" id="PIRSF500136">
    <property type="entry name" value="UDP_ManNAc_DH"/>
    <property type="match status" value="1"/>
</dbReference>
<proteinExistence type="inferred from homology"/>
<dbReference type="Pfam" id="PF03721">
    <property type="entry name" value="UDPG_MGDP_dh_N"/>
    <property type="match status" value="1"/>
</dbReference>
<dbReference type="PANTHER" id="PTHR43491:SF1">
    <property type="entry name" value="UDP-N-ACETYL-D-MANNOSAMINE DEHYDROGENASE"/>
    <property type="match status" value="1"/>
</dbReference>
<dbReference type="Gene3D" id="3.40.50.720">
    <property type="entry name" value="NAD(P)-binding Rossmann-like Domain"/>
    <property type="match status" value="2"/>
</dbReference>
<dbReference type="InterPro" id="IPR014026">
    <property type="entry name" value="UDP-Glc/GDP-Man_DH_dimer"/>
</dbReference>
<dbReference type="InterPro" id="IPR028359">
    <property type="entry name" value="UDP_ManNAc/GlcNAc_DH"/>
</dbReference>
<dbReference type="Pfam" id="PF00984">
    <property type="entry name" value="UDPG_MGDP_dh"/>
    <property type="match status" value="1"/>
</dbReference>
<protein>
    <submittedName>
        <fullName evidence="5">Nucleotide sugar dehydrogenase</fullName>
    </submittedName>
</protein>
<keyword evidence="6" id="KW-1185">Reference proteome</keyword>
<dbReference type="InterPro" id="IPR036220">
    <property type="entry name" value="UDP-Glc/GDP-Man_DH_C_sf"/>
</dbReference>
<dbReference type="PIRSF" id="PIRSF000124">
    <property type="entry name" value="UDPglc_GDPman_dh"/>
    <property type="match status" value="1"/>
</dbReference>
<dbReference type="InterPro" id="IPR008927">
    <property type="entry name" value="6-PGluconate_DH-like_C_sf"/>
</dbReference>
<dbReference type="InterPro" id="IPR014027">
    <property type="entry name" value="UDP-Glc/GDP-Man_DH_C"/>
</dbReference>
<dbReference type="InterPro" id="IPR036291">
    <property type="entry name" value="NAD(P)-bd_dom_sf"/>
</dbReference>
<evidence type="ECO:0000313" key="6">
    <source>
        <dbReference type="Proteomes" id="UP001596105"/>
    </source>
</evidence>
<sequence>MRVSVQRIGVIGLGYVGLPLAVMLAEKGFEVIGIDLDPQKLSNLDKGISYIHDISDARIRSMTSANKFKAVADYDALKQVEAIVICVPTPLTEHGMPDLGYVQSAGEQIRLRLQKDQIVILESTTYPGTTREVLLPMLEHSGLTVGIDFYLAYSPERIDPGNRSHAVDEIPKIVSGVTPACKEKANELYSRIYKVVVPVSSTEVAEMAKILENSYRFINISFINEMAILCDNLQLDIWEAIQAASTKPYGFHAFYPGPGIGGHCIPVDPMYLQWKAKQNDLKSKFIELADQMNHDIVKYIVNRTEQLLDLDKPIKGAHIFIYGVTYKSDIADTRDSAALRIIRELKKAGASVVYHDPYIPVLTIDDEPLFSVPLTDQTLAESDCLILLTDHAGLPVQRILDHAPLVFDTRHAVYGQKGRAKVYHLGEGKI</sequence>
<reference evidence="6" key="1">
    <citation type="journal article" date="2019" name="Int. J. Syst. Evol. Microbiol.">
        <title>The Global Catalogue of Microorganisms (GCM) 10K type strain sequencing project: providing services to taxonomists for standard genome sequencing and annotation.</title>
        <authorList>
            <consortium name="The Broad Institute Genomics Platform"/>
            <consortium name="The Broad Institute Genome Sequencing Center for Infectious Disease"/>
            <person name="Wu L."/>
            <person name="Ma J."/>
        </authorList>
    </citation>
    <scope>NUCLEOTIDE SEQUENCE [LARGE SCALE GENOMIC DNA]</scope>
    <source>
        <strain evidence="6">CCUG 57113</strain>
    </source>
</reference>
<dbReference type="SUPFAM" id="SSF48179">
    <property type="entry name" value="6-phosphogluconate dehydrogenase C-terminal domain-like"/>
    <property type="match status" value="1"/>
</dbReference>
<dbReference type="SMART" id="SM00984">
    <property type="entry name" value="UDPG_MGDP_dh_C"/>
    <property type="match status" value="1"/>
</dbReference>
<dbReference type="SUPFAM" id="SSF51735">
    <property type="entry name" value="NAD(P)-binding Rossmann-fold domains"/>
    <property type="match status" value="1"/>
</dbReference>
<comment type="caution">
    <text evidence="5">The sequence shown here is derived from an EMBL/GenBank/DDBJ whole genome shotgun (WGS) entry which is preliminary data.</text>
</comment>
<dbReference type="Proteomes" id="UP001596105">
    <property type="component" value="Unassembled WGS sequence"/>
</dbReference>
<evidence type="ECO:0000313" key="5">
    <source>
        <dbReference type="EMBL" id="MFC5468848.1"/>
    </source>
</evidence>
<dbReference type="PANTHER" id="PTHR43491">
    <property type="entry name" value="UDP-N-ACETYL-D-MANNOSAMINE DEHYDROGENASE"/>
    <property type="match status" value="1"/>
</dbReference>
<dbReference type="NCBIfam" id="TIGR03026">
    <property type="entry name" value="NDP-sugDHase"/>
    <property type="match status" value="1"/>
</dbReference>
<feature type="domain" description="UDP-glucose/GDP-mannose dehydrogenase C-terminal" evidence="4">
    <location>
        <begin position="320"/>
        <end position="415"/>
    </location>
</feature>
<evidence type="ECO:0000256" key="1">
    <source>
        <dbReference type="ARBA" id="ARBA00023002"/>
    </source>
</evidence>
<dbReference type="Pfam" id="PF03720">
    <property type="entry name" value="UDPG_MGDP_dh_C"/>
    <property type="match status" value="1"/>
</dbReference>
<keyword evidence="1" id="KW-0560">Oxidoreductase</keyword>
<dbReference type="InterPro" id="IPR017476">
    <property type="entry name" value="UDP-Glc/GDP-Man"/>
</dbReference>
<evidence type="ECO:0000256" key="2">
    <source>
        <dbReference type="ARBA" id="ARBA00023027"/>
    </source>
</evidence>
<keyword evidence="2" id="KW-0520">NAD</keyword>